<protein>
    <submittedName>
        <fullName evidence="1">Flagellar biosynthesis regulator FlaF</fullName>
    </submittedName>
</protein>
<dbReference type="RefSeq" id="WP_282584899.1">
    <property type="nucleotide sequence ID" value="NZ_JAMOIM010000006.1"/>
</dbReference>
<dbReference type="Proteomes" id="UP001165667">
    <property type="component" value="Unassembled WGS sequence"/>
</dbReference>
<dbReference type="InterPro" id="IPR010845">
    <property type="entry name" value="FlaF"/>
</dbReference>
<sequence>MYQYSYSEILADSVTDSRAAERRALDHAVDLLHAAAKGEPHSQQENEALEFVSQLWAIFIKSLSSPDNDLPPELRADLISVGLGVIAEVTRISAGESRDFTSLADICGIIRDGLA</sequence>
<keyword evidence="2" id="KW-1185">Reference proteome</keyword>
<reference evidence="1" key="1">
    <citation type="submission" date="2022-05" db="EMBL/GenBank/DDBJ databases">
        <authorList>
            <person name="Pankratov T."/>
        </authorList>
    </citation>
    <scope>NUCLEOTIDE SEQUENCE</scope>
    <source>
        <strain evidence="1">BP6-180914</strain>
    </source>
</reference>
<dbReference type="Pfam" id="PF07309">
    <property type="entry name" value="FlaF"/>
    <property type="match status" value="1"/>
</dbReference>
<dbReference type="EMBL" id="JAMOIM010000006">
    <property type="protein sequence ID" value="MCW6508528.1"/>
    <property type="molecule type" value="Genomic_DNA"/>
</dbReference>
<gene>
    <name evidence="1" type="primary">flaF</name>
    <name evidence="1" type="ORF">M8523_10915</name>
</gene>
<name>A0AA41Z103_9HYPH</name>
<dbReference type="NCBIfam" id="NF009434">
    <property type="entry name" value="PRK12793.1"/>
    <property type="match status" value="1"/>
</dbReference>
<keyword evidence="1" id="KW-0969">Cilium</keyword>
<comment type="caution">
    <text evidence="1">The sequence shown here is derived from an EMBL/GenBank/DDBJ whole genome shotgun (WGS) entry which is preliminary data.</text>
</comment>
<dbReference type="GO" id="GO:0044781">
    <property type="term" value="P:bacterial-type flagellum organization"/>
    <property type="evidence" value="ECO:0007669"/>
    <property type="project" value="InterPro"/>
</dbReference>
<evidence type="ECO:0000313" key="2">
    <source>
        <dbReference type="Proteomes" id="UP001165667"/>
    </source>
</evidence>
<keyword evidence="1" id="KW-0966">Cell projection</keyword>
<keyword evidence="1" id="KW-0282">Flagellum</keyword>
<evidence type="ECO:0000313" key="1">
    <source>
        <dbReference type="EMBL" id="MCW6508528.1"/>
    </source>
</evidence>
<proteinExistence type="predicted"/>
<organism evidence="1 2">
    <name type="scientific">Lichenifustis flavocetrariae</name>
    <dbReference type="NCBI Taxonomy" id="2949735"/>
    <lineage>
        <taxon>Bacteria</taxon>
        <taxon>Pseudomonadati</taxon>
        <taxon>Pseudomonadota</taxon>
        <taxon>Alphaproteobacteria</taxon>
        <taxon>Hyphomicrobiales</taxon>
        <taxon>Lichenihabitantaceae</taxon>
        <taxon>Lichenifustis</taxon>
    </lineage>
</organism>
<dbReference type="AlphaFoldDB" id="A0AA41Z103"/>
<accession>A0AA41Z103</accession>